<dbReference type="Proteomes" id="UP000239446">
    <property type="component" value="Unassembled WGS sequence"/>
</dbReference>
<reference evidence="2 3" key="2">
    <citation type="submission" date="2018-02" db="EMBL/GenBank/DDBJ databases">
        <title>Subsurface microbial communities from deep shales in Ohio and West Virginia, USA.</title>
        <authorList>
            <person name="Wrighton K."/>
        </authorList>
    </citation>
    <scope>NUCLEOTIDE SEQUENCE [LARGE SCALE GENOMIC DNA]</scope>
    <source>
        <strain evidence="2 3">UTICA-S1B9</strain>
    </source>
</reference>
<dbReference type="AlphaFoldDB" id="A0A2S6G807"/>
<evidence type="ECO:0008006" key="5">
    <source>
        <dbReference type="Google" id="ProtNLM"/>
    </source>
</evidence>
<dbReference type="RefSeq" id="WP_258075566.1">
    <property type="nucleotide sequence ID" value="NZ_PTIT01000007.1"/>
</dbReference>
<reference evidence="1 4" key="1">
    <citation type="submission" date="2018-02" db="EMBL/GenBank/DDBJ databases">
        <title>Deep subsurface shale carbon reservoir microbial communities from Ohio and West Virginia, USA.</title>
        <authorList>
            <person name="Wrighton K."/>
        </authorList>
    </citation>
    <scope>NUCLEOTIDE SEQUENCE [LARGE SCALE GENOMIC DNA]</scope>
    <source>
        <strain evidence="1 4">UTICA-S1B6</strain>
    </source>
</reference>
<proteinExistence type="predicted"/>
<organism evidence="2 3">
    <name type="scientific">Marinobacter persicus</name>
    <dbReference type="NCBI Taxonomy" id="930118"/>
    <lineage>
        <taxon>Bacteria</taxon>
        <taxon>Pseudomonadati</taxon>
        <taxon>Pseudomonadota</taxon>
        <taxon>Gammaproteobacteria</taxon>
        <taxon>Pseudomonadales</taxon>
        <taxon>Marinobacteraceae</taxon>
        <taxon>Marinobacter</taxon>
    </lineage>
</organism>
<dbReference type="EMBL" id="PTIT01000007">
    <property type="protein sequence ID" value="PPK52112.1"/>
    <property type="molecule type" value="Genomic_DNA"/>
</dbReference>
<evidence type="ECO:0000313" key="1">
    <source>
        <dbReference type="EMBL" id="PPK52112.1"/>
    </source>
</evidence>
<evidence type="ECO:0000313" key="2">
    <source>
        <dbReference type="EMBL" id="PPK55200.1"/>
    </source>
</evidence>
<protein>
    <recommendedName>
        <fullName evidence="5">SCP2 domain-containing protein</fullName>
    </recommendedName>
</protein>
<comment type="caution">
    <text evidence="2">The sequence shown here is derived from an EMBL/GenBank/DDBJ whole genome shotgun (WGS) entry which is preliminary data.</text>
</comment>
<evidence type="ECO:0000313" key="4">
    <source>
        <dbReference type="Proteomes" id="UP000239648"/>
    </source>
</evidence>
<sequence>MEIRPFQTLTLRARRFYVGAMFQVMGRALQAMTEVDGEACRETRQLPPGFLFEMRVLPSGPVMVVEHTKDGRLRFLGTDAPRPINLSIQFKHMVHAFRVVSFQEKTAIAFANERMLVDGDIAYAVRMTRVLNRLETFILPRFLAVRAVKQYPRSLGFVEKTAGAARIYLRVLRNLIGNERPYE</sequence>
<evidence type="ECO:0000313" key="3">
    <source>
        <dbReference type="Proteomes" id="UP000239446"/>
    </source>
</evidence>
<name>A0A2S6G807_9GAMM</name>
<accession>A0A2S6G807</accession>
<keyword evidence="4" id="KW-1185">Reference proteome</keyword>
<dbReference type="Proteomes" id="UP000239648">
    <property type="component" value="Unassembled WGS sequence"/>
</dbReference>
<gene>
    <name evidence="2" type="ORF">B0H24_1007110</name>
    <name evidence="1" type="ORF">BY455_10737</name>
</gene>
<dbReference type="EMBL" id="PTIU01000007">
    <property type="protein sequence ID" value="PPK55200.1"/>
    <property type="molecule type" value="Genomic_DNA"/>
</dbReference>